<keyword evidence="2" id="KW-1185">Reference proteome</keyword>
<dbReference type="Proteomes" id="UP000654075">
    <property type="component" value="Unassembled WGS sequence"/>
</dbReference>
<comment type="caution">
    <text evidence="1">The sequence shown here is derived from an EMBL/GenBank/DDBJ whole genome shotgun (WGS) entry which is preliminary data.</text>
</comment>
<evidence type="ECO:0000313" key="2">
    <source>
        <dbReference type="Proteomes" id="UP000654075"/>
    </source>
</evidence>
<evidence type="ECO:0000313" key="1">
    <source>
        <dbReference type="EMBL" id="CAE8631410.1"/>
    </source>
</evidence>
<dbReference type="AlphaFoldDB" id="A0A813H198"/>
<gene>
    <name evidence="1" type="ORF">PGLA1383_LOCUS47524</name>
</gene>
<accession>A0A813H198</accession>
<name>A0A813H198_POLGL</name>
<feature type="non-terminal residue" evidence="1">
    <location>
        <position position="1"/>
    </location>
</feature>
<sequence>GFLDQGMDEIKDSPLVHYSKEVAQSGSSSYSAPHREALSQIPEFDGQLQQDIRELEFRYGVQLANVRSVIMPKPALFETREGGACLVLSEQVILLTGEEAQQQVAGRRGKRGLHNKFVEKLATKVAQTCHGIDWRRHQVTNCIAATQFFFDLLLHYSKTSHAGYCGIPRFHPNEALLRQAAARTVCVLRTRLPSMPIINGFSVAVEE</sequence>
<proteinExistence type="predicted"/>
<organism evidence="1 2">
    <name type="scientific">Polarella glacialis</name>
    <name type="common">Dinoflagellate</name>
    <dbReference type="NCBI Taxonomy" id="89957"/>
    <lineage>
        <taxon>Eukaryota</taxon>
        <taxon>Sar</taxon>
        <taxon>Alveolata</taxon>
        <taxon>Dinophyceae</taxon>
        <taxon>Suessiales</taxon>
        <taxon>Suessiaceae</taxon>
        <taxon>Polarella</taxon>
    </lineage>
</organism>
<reference evidence="1" key="1">
    <citation type="submission" date="2021-02" db="EMBL/GenBank/DDBJ databases">
        <authorList>
            <person name="Dougan E. K."/>
            <person name="Rhodes N."/>
            <person name="Thang M."/>
            <person name="Chan C."/>
        </authorList>
    </citation>
    <scope>NUCLEOTIDE SEQUENCE</scope>
</reference>
<dbReference type="EMBL" id="CAJNNV010030123">
    <property type="protein sequence ID" value="CAE8631410.1"/>
    <property type="molecule type" value="Genomic_DNA"/>
</dbReference>
<protein>
    <submittedName>
        <fullName evidence="1">Uncharacterized protein</fullName>
    </submittedName>
</protein>